<evidence type="ECO:0000313" key="2">
    <source>
        <dbReference type="Proteomes" id="UP000031036"/>
    </source>
</evidence>
<keyword evidence="2" id="KW-1185">Reference proteome</keyword>
<organism evidence="1 2">
    <name type="scientific">Toxocara canis</name>
    <name type="common">Canine roundworm</name>
    <dbReference type="NCBI Taxonomy" id="6265"/>
    <lineage>
        <taxon>Eukaryota</taxon>
        <taxon>Metazoa</taxon>
        <taxon>Ecdysozoa</taxon>
        <taxon>Nematoda</taxon>
        <taxon>Chromadorea</taxon>
        <taxon>Rhabditida</taxon>
        <taxon>Spirurina</taxon>
        <taxon>Ascaridomorpha</taxon>
        <taxon>Ascaridoidea</taxon>
        <taxon>Toxocaridae</taxon>
        <taxon>Toxocara</taxon>
    </lineage>
</organism>
<sequence length="102" mass="11107">MASPLMCTSEKTFGAMVYARVVSTTAPHTNILPSDAGPSNPNSGISFFSWGRMGQQLCSKINEAQSSIQIIANLCLLPHPIFYCPSRRNKKPSNMKTDSAEK</sequence>
<evidence type="ECO:0000313" key="1">
    <source>
        <dbReference type="EMBL" id="KHN84931.1"/>
    </source>
</evidence>
<gene>
    <name evidence="1" type="ORF">Tcan_03922</name>
</gene>
<reference evidence="1 2" key="1">
    <citation type="submission" date="2014-11" db="EMBL/GenBank/DDBJ databases">
        <title>Genetic blueprint of the zoonotic pathogen Toxocara canis.</title>
        <authorList>
            <person name="Zhu X.-Q."/>
            <person name="Korhonen P.K."/>
            <person name="Cai H."/>
            <person name="Young N.D."/>
            <person name="Nejsum P."/>
            <person name="von Samson-Himmelstjerna G."/>
            <person name="Boag P.R."/>
            <person name="Tan P."/>
            <person name="Li Q."/>
            <person name="Min J."/>
            <person name="Yang Y."/>
            <person name="Wang X."/>
            <person name="Fang X."/>
            <person name="Hall R.S."/>
            <person name="Hofmann A."/>
            <person name="Sternberg P.W."/>
            <person name="Jex A.R."/>
            <person name="Gasser R.B."/>
        </authorList>
    </citation>
    <scope>NUCLEOTIDE SEQUENCE [LARGE SCALE GENOMIC DNA]</scope>
    <source>
        <strain evidence="1">PN_DK_2014</strain>
    </source>
</reference>
<dbReference type="EMBL" id="JPKZ01000888">
    <property type="protein sequence ID" value="KHN84931.1"/>
    <property type="molecule type" value="Genomic_DNA"/>
</dbReference>
<accession>A0A0B2VN32</accession>
<protein>
    <submittedName>
        <fullName evidence="1">Uncharacterized protein</fullName>
    </submittedName>
</protein>
<proteinExistence type="predicted"/>
<dbReference type="AlphaFoldDB" id="A0A0B2VN32"/>
<name>A0A0B2VN32_TOXCA</name>
<dbReference type="Proteomes" id="UP000031036">
    <property type="component" value="Unassembled WGS sequence"/>
</dbReference>
<comment type="caution">
    <text evidence="1">The sequence shown here is derived from an EMBL/GenBank/DDBJ whole genome shotgun (WGS) entry which is preliminary data.</text>
</comment>